<protein>
    <submittedName>
        <fullName evidence="1">Uncharacterized protein</fullName>
    </submittedName>
</protein>
<dbReference type="AlphaFoldDB" id="A0A510Y609"/>
<dbReference type="SUPFAM" id="SSF51182">
    <property type="entry name" value="RmlC-like cupins"/>
    <property type="match status" value="1"/>
</dbReference>
<dbReference type="Gene3D" id="2.60.120.10">
    <property type="entry name" value="Jelly Rolls"/>
    <property type="match status" value="1"/>
</dbReference>
<dbReference type="InterPro" id="IPR011051">
    <property type="entry name" value="RmlC_Cupin_sf"/>
</dbReference>
<dbReference type="RefSeq" id="WP_079474288.1">
    <property type="nucleotide sequence ID" value="NZ_BJUN01000007.1"/>
</dbReference>
<dbReference type="InterPro" id="IPR047121">
    <property type="entry name" value="YjiB-like"/>
</dbReference>
<dbReference type="PANTHER" id="PTHR36448">
    <property type="entry name" value="BLR7373 PROTEIN"/>
    <property type="match status" value="1"/>
</dbReference>
<dbReference type="PIRSF" id="PIRSF019307">
    <property type="entry name" value="UCP019307"/>
    <property type="match status" value="1"/>
</dbReference>
<dbReference type="PANTHER" id="PTHR36448:SF2">
    <property type="entry name" value="CUPIN TYPE-1 DOMAIN-CONTAINING PROTEIN"/>
    <property type="match status" value="1"/>
</dbReference>
<proteinExistence type="predicted"/>
<keyword evidence="2" id="KW-1185">Reference proteome</keyword>
<evidence type="ECO:0000313" key="1">
    <source>
        <dbReference type="EMBL" id="GEK58593.1"/>
    </source>
</evidence>
<dbReference type="InterPro" id="IPR014500">
    <property type="entry name" value="UCP019307_cupin"/>
</dbReference>
<dbReference type="Proteomes" id="UP000321051">
    <property type="component" value="Unassembled WGS sequence"/>
</dbReference>
<gene>
    <name evidence="1" type="primary">yjlB</name>
    <name evidence="1" type="ORF">MHA01_14980</name>
</gene>
<dbReference type="InterPro" id="IPR014710">
    <property type="entry name" value="RmlC-like_jellyroll"/>
</dbReference>
<dbReference type="CDD" id="cd02219">
    <property type="entry name" value="cupin_YjlB-like"/>
    <property type="match status" value="1"/>
</dbReference>
<evidence type="ECO:0000313" key="2">
    <source>
        <dbReference type="Proteomes" id="UP000321051"/>
    </source>
</evidence>
<dbReference type="EMBL" id="BJUN01000007">
    <property type="protein sequence ID" value="GEK58593.1"/>
    <property type="molecule type" value="Genomic_DNA"/>
</dbReference>
<reference evidence="1 2" key="1">
    <citation type="submission" date="2019-07" db="EMBL/GenBank/DDBJ databases">
        <title>Whole genome shotgun sequence of Marinococcus halophilus NBRC 102359.</title>
        <authorList>
            <person name="Hosoyama A."/>
            <person name="Uohara A."/>
            <person name="Ohji S."/>
            <person name="Ichikawa N."/>
        </authorList>
    </citation>
    <scope>NUCLEOTIDE SEQUENCE [LARGE SCALE GENOMIC DNA]</scope>
    <source>
        <strain evidence="1 2">NBRC 102359</strain>
    </source>
</reference>
<dbReference type="STRING" id="1371.GCA_900166605_00903"/>
<sequence length="171" mass="18848">MKSPDEVHIETLTVKDDGTIPNHPSFPVLIYKQTTTGSDDVKALFNTNNWLGAWKGSVFKYHHYHSNSHEVLGCVSGSALLHIGGEQGSQLNIKNGDILILPAGYGHKLIEQSEDFAVIGAYPNGSDYDMCTGDPSERPEKVDNIYQVPLPDYDPVFGSDGPLFSYWTNFS</sequence>
<comment type="caution">
    <text evidence="1">The sequence shown here is derived from an EMBL/GenBank/DDBJ whole genome shotgun (WGS) entry which is preliminary data.</text>
</comment>
<dbReference type="OrthoDB" id="9791759at2"/>
<accession>A0A510Y609</accession>
<organism evidence="1 2">
    <name type="scientific">Marinococcus halophilus</name>
    <dbReference type="NCBI Taxonomy" id="1371"/>
    <lineage>
        <taxon>Bacteria</taxon>
        <taxon>Bacillati</taxon>
        <taxon>Bacillota</taxon>
        <taxon>Bacilli</taxon>
        <taxon>Bacillales</taxon>
        <taxon>Bacillaceae</taxon>
        <taxon>Marinococcus</taxon>
    </lineage>
</organism>
<name>A0A510Y609_MARHA</name>